<evidence type="ECO:0000313" key="1">
    <source>
        <dbReference type="EMBL" id="MDO7787361.1"/>
    </source>
</evidence>
<dbReference type="InterPro" id="IPR024265">
    <property type="entry name" value="DUF3788"/>
</dbReference>
<dbReference type="Proteomes" id="UP001172911">
    <property type="component" value="Unassembled WGS sequence"/>
</dbReference>
<dbReference type="EMBL" id="JARPTC010000012">
    <property type="protein sequence ID" value="MDO7787361.1"/>
    <property type="molecule type" value="Genomic_DNA"/>
</dbReference>
<protein>
    <submittedName>
        <fullName evidence="1">DUF3788 domain-containing protein</fullName>
    </submittedName>
</protein>
<sequence>MTEIDLILDASFTPTYEDICCYMNKAVQEGWQEMNAFIQQSYKASPKLAYSKCSAKPGWNIKYKKAGKSICTLYPEKDGFIALVVISLDLVPLVEAMTNEFETEVLETVRTAKPFNGTKWLMIQVTNDSVLNNVKRLILLKNL</sequence>
<reference evidence="1" key="1">
    <citation type="journal article" date="2023" name="J. Hazard. Mater.">
        <title>Anaerobic biodegradation of pyrene and benzo[a]pyrene by a new sulfate-reducing Desulforamulus aquiferis strain DSA.</title>
        <authorList>
            <person name="Zhang Z."/>
            <person name="Sun J."/>
            <person name="Gong X."/>
            <person name="Wang C."/>
            <person name="Wang H."/>
        </authorList>
    </citation>
    <scope>NUCLEOTIDE SEQUENCE</scope>
    <source>
        <strain evidence="1">DSA</strain>
    </source>
</reference>
<accession>A0AAW7ZDG0</accession>
<reference evidence="1" key="2">
    <citation type="submission" date="2023-03" db="EMBL/GenBank/DDBJ databases">
        <authorList>
            <person name="Zhang Z."/>
        </authorList>
    </citation>
    <scope>NUCLEOTIDE SEQUENCE</scope>
    <source>
        <strain evidence="1">DSA</strain>
    </source>
</reference>
<proteinExistence type="predicted"/>
<comment type="caution">
    <text evidence="1">The sequence shown here is derived from an EMBL/GenBank/DDBJ whole genome shotgun (WGS) entry which is preliminary data.</text>
</comment>
<dbReference type="AlphaFoldDB" id="A0AAW7ZDG0"/>
<name>A0AAW7ZDG0_9FIRM</name>
<gene>
    <name evidence="1" type="ORF">P6N53_09035</name>
</gene>
<dbReference type="RefSeq" id="WP_304542504.1">
    <property type="nucleotide sequence ID" value="NZ_JARPTC010000012.1"/>
</dbReference>
<dbReference type="Pfam" id="PF12663">
    <property type="entry name" value="DUF3788"/>
    <property type="match status" value="1"/>
</dbReference>
<keyword evidence="2" id="KW-1185">Reference proteome</keyword>
<organism evidence="1 2">
    <name type="scientific">Desulforamulus aquiferis</name>
    <dbReference type="NCBI Taxonomy" id="1397668"/>
    <lineage>
        <taxon>Bacteria</taxon>
        <taxon>Bacillati</taxon>
        <taxon>Bacillota</taxon>
        <taxon>Clostridia</taxon>
        <taxon>Eubacteriales</taxon>
        <taxon>Peptococcaceae</taxon>
        <taxon>Desulforamulus</taxon>
    </lineage>
</organism>
<evidence type="ECO:0000313" key="2">
    <source>
        <dbReference type="Proteomes" id="UP001172911"/>
    </source>
</evidence>